<name>A0A087UZ50_STEMI</name>
<dbReference type="InterPro" id="IPR001611">
    <property type="entry name" value="Leu-rich_rpt"/>
</dbReference>
<dbReference type="GO" id="GO:0005886">
    <property type="term" value="C:plasma membrane"/>
    <property type="evidence" value="ECO:0007669"/>
    <property type="project" value="TreeGrafter"/>
</dbReference>
<dbReference type="PANTHER" id="PTHR24369">
    <property type="entry name" value="ANTIGEN BSP, PUTATIVE-RELATED"/>
    <property type="match status" value="1"/>
</dbReference>
<keyword evidence="4" id="KW-0675">Receptor</keyword>
<keyword evidence="2" id="KW-0677">Repeat</keyword>
<protein>
    <submittedName>
        <fullName evidence="4">Toll-like receptor 13</fullName>
    </submittedName>
</protein>
<dbReference type="PANTHER" id="PTHR24369:SF211">
    <property type="entry name" value="LEUCINE-RICH REPEAT-CONTAINING PROTEIN 15-LIKE"/>
    <property type="match status" value="1"/>
</dbReference>
<feature type="chain" id="PRO_5001831031" evidence="3">
    <location>
        <begin position="29"/>
        <end position="197"/>
    </location>
</feature>
<proteinExistence type="predicted"/>
<evidence type="ECO:0000256" key="3">
    <source>
        <dbReference type="SAM" id="SignalP"/>
    </source>
</evidence>
<evidence type="ECO:0000256" key="2">
    <source>
        <dbReference type="ARBA" id="ARBA00022737"/>
    </source>
</evidence>
<evidence type="ECO:0000313" key="4">
    <source>
        <dbReference type="EMBL" id="KFM82639.1"/>
    </source>
</evidence>
<dbReference type="EMBL" id="KK122389">
    <property type="protein sequence ID" value="KFM82639.1"/>
    <property type="molecule type" value="Genomic_DNA"/>
</dbReference>
<dbReference type="SMART" id="SM00369">
    <property type="entry name" value="LRR_TYP"/>
    <property type="match status" value="3"/>
</dbReference>
<dbReference type="OrthoDB" id="8400687at2759"/>
<keyword evidence="3" id="KW-0732">Signal</keyword>
<dbReference type="OMA" id="CTCMERT"/>
<reference evidence="4 5" key="1">
    <citation type="submission" date="2013-11" db="EMBL/GenBank/DDBJ databases">
        <title>Genome sequencing of Stegodyphus mimosarum.</title>
        <authorList>
            <person name="Bechsgaard J."/>
        </authorList>
    </citation>
    <scope>NUCLEOTIDE SEQUENCE [LARGE SCALE GENOMIC DNA]</scope>
</reference>
<dbReference type="InterPro" id="IPR003591">
    <property type="entry name" value="Leu-rich_rpt_typical-subtyp"/>
</dbReference>
<keyword evidence="5" id="KW-1185">Reference proteome</keyword>
<dbReference type="InterPro" id="IPR050541">
    <property type="entry name" value="LRR_TM_domain-containing"/>
</dbReference>
<gene>
    <name evidence="4" type="ORF">X975_09383</name>
</gene>
<dbReference type="SUPFAM" id="SSF52058">
    <property type="entry name" value="L domain-like"/>
    <property type="match status" value="1"/>
</dbReference>
<feature type="signal peptide" evidence="3">
    <location>
        <begin position="1"/>
        <end position="28"/>
    </location>
</feature>
<evidence type="ECO:0000256" key="1">
    <source>
        <dbReference type="ARBA" id="ARBA00022614"/>
    </source>
</evidence>
<dbReference type="AlphaFoldDB" id="A0A087UZ50"/>
<dbReference type="Proteomes" id="UP000054359">
    <property type="component" value="Unassembled WGS sequence"/>
</dbReference>
<dbReference type="Pfam" id="PF13855">
    <property type="entry name" value="LRR_8"/>
    <property type="match status" value="1"/>
</dbReference>
<sequence length="197" mass="21808">MPAFVRMNLASLAAAIMTAAMCITCSSGQQHFDCPLAQHLSPCTCMERTQGLDVTCTDISSMQLREVLDVVGLTRQTLWFLRITRAELSNFPKHLLEGLDIRNLIVVQSNISAIEHNAFVGDPSRVESLDLARNCLDRVPSRALSVLKSLAALSLDYNSIETLEAHVFSNLESLLWLSLYGNRIRLIDSRAFLGTEA</sequence>
<dbReference type="InterPro" id="IPR032675">
    <property type="entry name" value="LRR_dom_sf"/>
</dbReference>
<feature type="non-terminal residue" evidence="4">
    <location>
        <position position="197"/>
    </location>
</feature>
<evidence type="ECO:0000313" key="5">
    <source>
        <dbReference type="Proteomes" id="UP000054359"/>
    </source>
</evidence>
<dbReference type="STRING" id="407821.A0A087UZ50"/>
<organism evidence="4 5">
    <name type="scientific">Stegodyphus mimosarum</name>
    <name type="common">African social velvet spider</name>
    <dbReference type="NCBI Taxonomy" id="407821"/>
    <lineage>
        <taxon>Eukaryota</taxon>
        <taxon>Metazoa</taxon>
        <taxon>Ecdysozoa</taxon>
        <taxon>Arthropoda</taxon>
        <taxon>Chelicerata</taxon>
        <taxon>Arachnida</taxon>
        <taxon>Araneae</taxon>
        <taxon>Araneomorphae</taxon>
        <taxon>Entelegynae</taxon>
        <taxon>Eresoidea</taxon>
        <taxon>Eresidae</taxon>
        <taxon>Stegodyphus</taxon>
    </lineage>
</organism>
<dbReference type="Gene3D" id="3.80.10.10">
    <property type="entry name" value="Ribonuclease Inhibitor"/>
    <property type="match status" value="1"/>
</dbReference>
<accession>A0A087UZ50</accession>
<keyword evidence="1" id="KW-0433">Leucine-rich repeat</keyword>